<dbReference type="PATRIC" id="fig|545.12.peg.2831"/>
<dbReference type="EMBL" id="LK931336">
    <property type="protein sequence ID" value="CDZ84652.1"/>
    <property type="molecule type" value="Genomic_DNA"/>
</dbReference>
<gene>
    <name evidence="1" type="ORF">BN1086_00572</name>
    <name evidence="2" type="ORF">BN1086_02807</name>
</gene>
<sequence>MKLLDAILNRKKFKALSWWENFMGGHISIGPVTIYGENAMHWAVNIRTKRWGYICFRLPFRCFGRWWPLYLYISPNGTPWAATFCIPQSYRK</sequence>
<evidence type="ECO:0000313" key="2">
    <source>
        <dbReference type="EMBL" id="CDZ84652.1"/>
    </source>
</evidence>
<dbReference type="AlphaFoldDB" id="A0A078LH69"/>
<reference evidence="2" key="1">
    <citation type="submission" date="2014-06" db="EMBL/GenBank/DDBJ databases">
        <authorList>
            <person name="Urmite Genomes Urmite Genomes"/>
        </authorList>
    </citation>
    <scope>NUCLEOTIDE SEQUENCE</scope>
</reference>
<name>A0A078LH69_CITKO</name>
<organism evidence="2">
    <name type="scientific">Citrobacter koseri</name>
    <name type="common">Citrobacter diversus</name>
    <dbReference type="NCBI Taxonomy" id="545"/>
    <lineage>
        <taxon>Bacteria</taxon>
        <taxon>Pseudomonadati</taxon>
        <taxon>Pseudomonadota</taxon>
        <taxon>Gammaproteobacteria</taxon>
        <taxon>Enterobacterales</taxon>
        <taxon>Enterobacteriaceae</taxon>
        <taxon>Citrobacter</taxon>
    </lineage>
</organism>
<dbReference type="EMBL" id="LK931336">
    <property type="protein sequence ID" value="CDZ82494.1"/>
    <property type="molecule type" value="Genomic_DNA"/>
</dbReference>
<protein>
    <submittedName>
        <fullName evidence="2">Uncharacterized protein</fullName>
    </submittedName>
</protein>
<proteinExistence type="predicted"/>
<evidence type="ECO:0000313" key="1">
    <source>
        <dbReference type="EMBL" id="CDZ82494.1"/>
    </source>
</evidence>
<accession>A0A078LH69</accession>